<dbReference type="InterPro" id="IPR027417">
    <property type="entry name" value="P-loop_NTPase"/>
</dbReference>
<dbReference type="PANTHER" id="PTHR11669:SF0">
    <property type="entry name" value="PROTEIN STICHEL-LIKE 2"/>
    <property type="match status" value="1"/>
</dbReference>
<dbReference type="GO" id="GO:0046872">
    <property type="term" value="F:metal ion binding"/>
    <property type="evidence" value="ECO:0007669"/>
    <property type="project" value="UniProtKB-KW"/>
</dbReference>
<feature type="compositionally biased region" description="Low complexity" evidence="12">
    <location>
        <begin position="395"/>
        <end position="406"/>
    </location>
</feature>
<feature type="region of interest" description="Disordered" evidence="12">
    <location>
        <begin position="367"/>
        <end position="412"/>
    </location>
</feature>
<dbReference type="SUPFAM" id="SSF52540">
    <property type="entry name" value="P-loop containing nucleoside triphosphate hydrolases"/>
    <property type="match status" value="1"/>
</dbReference>
<evidence type="ECO:0000256" key="11">
    <source>
        <dbReference type="ARBA" id="ARBA00049244"/>
    </source>
</evidence>
<keyword evidence="9" id="KW-0067">ATP-binding</keyword>
<dbReference type="FunFam" id="1.10.8.60:FF:000013">
    <property type="entry name" value="DNA polymerase III subunit gamma/tau"/>
    <property type="match status" value="1"/>
</dbReference>
<dbReference type="GO" id="GO:0003677">
    <property type="term" value="F:DNA binding"/>
    <property type="evidence" value="ECO:0007669"/>
    <property type="project" value="InterPro"/>
</dbReference>
<name>A0A6F8ZL23_9FIRM</name>
<dbReference type="SMART" id="SM00382">
    <property type="entry name" value="AAA"/>
    <property type="match status" value="1"/>
</dbReference>
<keyword evidence="8" id="KW-0862">Zinc</keyword>
<keyword evidence="15" id="KW-1185">Reference proteome</keyword>
<evidence type="ECO:0000313" key="15">
    <source>
        <dbReference type="Proteomes" id="UP000503399"/>
    </source>
</evidence>
<dbReference type="InterPro" id="IPR001270">
    <property type="entry name" value="ClpA/B"/>
</dbReference>
<dbReference type="SUPFAM" id="SSF48019">
    <property type="entry name" value="post-AAA+ oligomerization domain-like"/>
    <property type="match status" value="1"/>
</dbReference>
<dbReference type="NCBIfam" id="TIGR02397">
    <property type="entry name" value="dnaX_nterm"/>
    <property type="match status" value="1"/>
</dbReference>
<proteinExistence type="inferred from homology"/>
<comment type="similarity">
    <text evidence="1">Belongs to the DnaX/STICHEL family.</text>
</comment>
<dbReference type="InterPro" id="IPR050238">
    <property type="entry name" value="DNA_Rep/Repair_Clamp_Loader"/>
</dbReference>
<dbReference type="CDD" id="cd18137">
    <property type="entry name" value="HLD_clamp_pol_III_gamma_tau"/>
    <property type="match status" value="1"/>
</dbReference>
<dbReference type="CDD" id="cd00009">
    <property type="entry name" value="AAA"/>
    <property type="match status" value="1"/>
</dbReference>
<evidence type="ECO:0000256" key="6">
    <source>
        <dbReference type="ARBA" id="ARBA00022723"/>
    </source>
</evidence>
<dbReference type="GO" id="GO:0003887">
    <property type="term" value="F:DNA-directed DNA polymerase activity"/>
    <property type="evidence" value="ECO:0007669"/>
    <property type="project" value="UniProtKB-KW"/>
</dbReference>
<dbReference type="GO" id="GO:0005524">
    <property type="term" value="F:ATP binding"/>
    <property type="evidence" value="ECO:0007669"/>
    <property type="project" value="UniProtKB-KW"/>
</dbReference>
<organism evidence="14 15">
    <name type="scientific">Candidatus Hydrogenisulfobacillus filiaventi</name>
    <dbReference type="NCBI Taxonomy" id="2707344"/>
    <lineage>
        <taxon>Bacteria</taxon>
        <taxon>Bacillati</taxon>
        <taxon>Bacillota</taxon>
        <taxon>Clostridia</taxon>
        <taxon>Eubacteriales</taxon>
        <taxon>Clostridiales Family XVII. Incertae Sedis</taxon>
        <taxon>Candidatus Hydrogenisulfobacillus</taxon>
    </lineage>
</organism>
<accession>A0A6F8ZL23</accession>
<dbReference type="InterPro" id="IPR003593">
    <property type="entry name" value="AAA+_ATPase"/>
</dbReference>
<gene>
    <name evidence="14" type="ORF">R50_2676</name>
</gene>
<dbReference type="InterPro" id="IPR008921">
    <property type="entry name" value="DNA_pol3_clamp-load_cplx_C"/>
</dbReference>
<keyword evidence="3 14" id="KW-0808">Transferase</keyword>
<dbReference type="AlphaFoldDB" id="A0A6F8ZL23"/>
<dbReference type="Pfam" id="PF12169">
    <property type="entry name" value="DNA_pol3_gamma3"/>
    <property type="match status" value="1"/>
</dbReference>
<dbReference type="InterPro" id="IPR012763">
    <property type="entry name" value="DNA_pol_III_sug/sutau_N"/>
</dbReference>
<dbReference type="Gene3D" id="1.10.8.60">
    <property type="match status" value="1"/>
</dbReference>
<dbReference type="Pfam" id="PF22608">
    <property type="entry name" value="DNAX_ATPase_lid"/>
    <property type="match status" value="1"/>
</dbReference>
<dbReference type="KEGG" id="hfv:R50_2676"/>
<evidence type="ECO:0000256" key="2">
    <source>
        <dbReference type="ARBA" id="ARBA00012417"/>
    </source>
</evidence>
<protein>
    <recommendedName>
        <fullName evidence="2">DNA-directed DNA polymerase</fullName>
        <ecNumber evidence="2">2.7.7.7</ecNumber>
    </recommendedName>
</protein>
<keyword evidence="10" id="KW-0239">DNA-directed DNA polymerase</keyword>
<evidence type="ECO:0000256" key="5">
    <source>
        <dbReference type="ARBA" id="ARBA00022705"/>
    </source>
</evidence>
<dbReference type="Pfam" id="PF13177">
    <property type="entry name" value="DNA_pol3_delta2"/>
    <property type="match status" value="1"/>
</dbReference>
<keyword evidence="6" id="KW-0479">Metal-binding</keyword>
<feature type="domain" description="AAA+ ATPase" evidence="13">
    <location>
        <begin position="37"/>
        <end position="179"/>
    </location>
</feature>
<evidence type="ECO:0000256" key="3">
    <source>
        <dbReference type="ARBA" id="ARBA00022679"/>
    </source>
</evidence>
<dbReference type="InterPro" id="IPR045085">
    <property type="entry name" value="HLD_clamp_pol_III_gamma_tau"/>
</dbReference>
<evidence type="ECO:0000313" key="14">
    <source>
        <dbReference type="EMBL" id="CAB1130165.1"/>
    </source>
</evidence>
<keyword evidence="7" id="KW-0547">Nucleotide-binding</keyword>
<evidence type="ECO:0000259" key="13">
    <source>
        <dbReference type="SMART" id="SM00382"/>
    </source>
</evidence>
<evidence type="ECO:0000256" key="12">
    <source>
        <dbReference type="SAM" id="MobiDB-lite"/>
    </source>
</evidence>
<evidence type="ECO:0000256" key="7">
    <source>
        <dbReference type="ARBA" id="ARBA00022741"/>
    </source>
</evidence>
<dbReference type="EMBL" id="LR778114">
    <property type="protein sequence ID" value="CAB1130165.1"/>
    <property type="molecule type" value="Genomic_DNA"/>
</dbReference>
<keyword evidence="4 14" id="KW-0548">Nucleotidyltransferase</keyword>
<dbReference type="NCBIfam" id="NF004046">
    <property type="entry name" value="PRK05563.1"/>
    <property type="match status" value="1"/>
</dbReference>
<evidence type="ECO:0000256" key="9">
    <source>
        <dbReference type="ARBA" id="ARBA00022840"/>
    </source>
</evidence>
<dbReference type="GO" id="GO:0009360">
    <property type="term" value="C:DNA polymerase III complex"/>
    <property type="evidence" value="ECO:0007669"/>
    <property type="project" value="InterPro"/>
</dbReference>
<evidence type="ECO:0000256" key="1">
    <source>
        <dbReference type="ARBA" id="ARBA00006360"/>
    </source>
</evidence>
<dbReference type="FunFam" id="3.40.50.300:FF:000014">
    <property type="entry name" value="DNA polymerase III subunit gamma/tau"/>
    <property type="match status" value="1"/>
</dbReference>
<dbReference type="Gene3D" id="1.20.272.10">
    <property type="match status" value="1"/>
</dbReference>
<dbReference type="PRINTS" id="PR00300">
    <property type="entry name" value="CLPPROTEASEA"/>
</dbReference>
<dbReference type="Proteomes" id="UP000503399">
    <property type="component" value="Chromosome"/>
</dbReference>
<dbReference type="EC" id="2.7.7.7" evidence="2"/>
<dbReference type="Gene3D" id="3.40.50.300">
    <property type="entry name" value="P-loop containing nucleotide triphosphate hydrolases"/>
    <property type="match status" value="1"/>
</dbReference>
<dbReference type="GO" id="GO:0006261">
    <property type="term" value="P:DNA-templated DNA replication"/>
    <property type="evidence" value="ECO:0007669"/>
    <property type="project" value="TreeGrafter"/>
</dbReference>
<dbReference type="PANTHER" id="PTHR11669">
    <property type="entry name" value="REPLICATION FACTOR C / DNA POLYMERASE III GAMMA-TAU SUBUNIT"/>
    <property type="match status" value="1"/>
</dbReference>
<evidence type="ECO:0000256" key="10">
    <source>
        <dbReference type="ARBA" id="ARBA00022932"/>
    </source>
</evidence>
<evidence type="ECO:0000256" key="4">
    <source>
        <dbReference type="ARBA" id="ARBA00022695"/>
    </source>
</evidence>
<keyword evidence="5" id="KW-0235">DNA replication</keyword>
<evidence type="ECO:0000256" key="8">
    <source>
        <dbReference type="ARBA" id="ARBA00022833"/>
    </source>
</evidence>
<sequence length="530" mass="57235">MAREALYRTYRPRTFGDVVGQDPVVETLRQAVLHGRLTHAYLFSGPRGTGKTSVARILAKAVNCEAPRDGEPCLACASCRAVEQGSHLDVIEVDAASNRGIDEVRDIKERLQHAPVMGSRKVYIIDEVHMLSQEAANALLKTLEEPPPHILFVLATTDPQKLPATVLSRCQRFAFRRLPVSLIVSRLEGVLEREGVAFDREALETVAEAADGGLRDALSLLDQVLAMDPAGEARLATTRELVGSLDGTTLEQVLRAMAAADAPGLMAALEAAYAQGRDPRQILRDVARQLRDVIVYHQVGEAALPAHRRERAAGLAAAGWRHPREPGRWFGALERLAAAEDRLRGSFPAPLVLELALFQAMEMLSGEPPASGTATTGRPVQEAGRTERPRVAAEGPSGATAAVPAAAPGPPEGDRWERLVAYLHRKRKLPVVSLLAEARVSEEAGTLVVTLAYPTWVEQMTGSKLAAFQEALRAAYGPEWQVRFQPPGGESPTMEAGNPRPGDDELLRRVREVFGPEVRVEGFGPGGDAG</sequence>
<dbReference type="InterPro" id="IPR022754">
    <property type="entry name" value="DNA_pol_III_gamma-3"/>
</dbReference>
<reference evidence="14 15" key="1">
    <citation type="submission" date="2020-02" db="EMBL/GenBank/DDBJ databases">
        <authorList>
            <person name="Hogendoorn C."/>
        </authorList>
    </citation>
    <scope>NUCLEOTIDE SEQUENCE [LARGE SCALE GENOMIC DNA]</scope>
    <source>
        <strain evidence="14">R501</strain>
    </source>
</reference>
<comment type="catalytic activity">
    <reaction evidence="11">
        <text>DNA(n) + a 2'-deoxyribonucleoside 5'-triphosphate = DNA(n+1) + diphosphate</text>
        <dbReference type="Rhea" id="RHEA:22508"/>
        <dbReference type="Rhea" id="RHEA-COMP:17339"/>
        <dbReference type="Rhea" id="RHEA-COMP:17340"/>
        <dbReference type="ChEBI" id="CHEBI:33019"/>
        <dbReference type="ChEBI" id="CHEBI:61560"/>
        <dbReference type="ChEBI" id="CHEBI:173112"/>
        <dbReference type="EC" id="2.7.7.7"/>
    </reaction>
</comment>